<accession>A0A510IFR9</accession>
<dbReference type="RefSeq" id="WP_126607402.1">
    <property type="nucleotide sequence ID" value="NZ_AP019800.1"/>
</dbReference>
<evidence type="ECO:0000313" key="3">
    <source>
        <dbReference type="Proteomes" id="UP000315115"/>
    </source>
</evidence>
<dbReference type="AlphaFoldDB" id="A0A510IFR9"/>
<evidence type="ECO:0000313" key="2">
    <source>
        <dbReference type="EMBL" id="BBL92321.1"/>
    </source>
</evidence>
<dbReference type="EMBL" id="AP019800">
    <property type="protein sequence ID" value="BBL92321.1"/>
    <property type="molecule type" value="Genomic_DNA"/>
</dbReference>
<keyword evidence="2" id="KW-0614">Plasmid</keyword>
<gene>
    <name evidence="2" type="ORF">VroAM7_49740</name>
</gene>
<feature type="compositionally biased region" description="Basic residues" evidence="1">
    <location>
        <begin position="48"/>
        <end position="58"/>
    </location>
</feature>
<feature type="compositionally biased region" description="Basic and acidic residues" evidence="1">
    <location>
        <begin position="332"/>
        <end position="346"/>
    </location>
</feature>
<geneLocation type="plasmid" evidence="3">
    <name>pam7 dna</name>
</geneLocation>
<feature type="region of interest" description="Disordered" evidence="1">
    <location>
        <begin position="332"/>
        <end position="365"/>
    </location>
</feature>
<organism evidence="2 3">
    <name type="scientific">Vibrio rotiferianus</name>
    <dbReference type="NCBI Taxonomy" id="190895"/>
    <lineage>
        <taxon>Bacteria</taxon>
        <taxon>Pseudomonadati</taxon>
        <taxon>Pseudomonadota</taxon>
        <taxon>Gammaproteobacteria</taxon>
        <taxon>Vibrionales</taxon>
        <taxon>Vibrionaceae</taxon>
        <taxon>Vibrio</taxon>
    </lineage>
</organism>
<feature type="region of interest" description="Disordered" evidence="1">
    <location>
        <begin position="1"/>
        <end position="77"/>
    </location>
</feature>
<dbReference type="Proteomes" id="UP000315115">
    <property type="component" value="Plasmid pAM7"/>
</dbReference>
<sequence>MSESQAKVDNNQLGDSKSAPQNNKQVKDTTSNGKQNRKPANKPANDKRKPKNTNRKNNKSNNSRSNKNRGRGNQEQFRTSAYQLAVLPEKAEYFAPDEFNTPMKVGVALKVNTNDIKSWLNERYHRFANFYGYGVGGLVRAGAGAQVRRYDAFIDRVLSQSEYILNNTLAITQPIVDEYLEQFFCENMGGEKEVRKICFSNHYHLRYLRILEQLDALLTHINFLCLVGHIDTPAKLSMYHQWARLPRKIEQKLVMINKGIEEEFKCKLTGVGRTQDLVLPENRLADFVEKFSEKYASVTNRNYELSIVTSSQNQVDTKKIDHLSYQFYKEYTKQDKEDSGKEEKASAKTGGDNGVSSINARLKEL</sequence>
<evidence type="ECO:0000256" key="1">
    <source>
        <dbReference type="SAM" id="MobiDB-lite"/>
    </source>
</evidence>
<name>A0A510IFR9_9VIBR</name>
<proteinExistence type="predicted"/>
<feature type="compositionally biased region" description="Polar residues" evidence="1">
    <location>
        <begin position="1"/>
        <end position="34"/>
    </location>
</feature>
<protein>
    <submittedName>
        <fullName evidence="2">Uncharacterized protein</fullName>
    </submittedName>
</protein>
<reference evidence="3" key="1">
    <citation type="submission" date="2019-07" db="EMBL/GenBank/DDBJ databases">
        <title>Complete Genome Sequences of Vibrion rotiferianus strain AM7.</title>
        <authorList>
            <person name="Miyazaki K."/>
            <person name="Wiseschart A."/>
            <person name="Pootanakit K."/>
            <person name="Ishimori K."/>
            <person name="Kitahara K."/>
        </authorList>
    </citation>
    <scope>NUCLEOTIDE SEQUENCE [LARGE SCALE GENOMIC DNA]</scope>
    <source>
        <strain evidence="3">AM7</strain>
        <plasmid evidence="3">pam7 dna</plasmid>
    </source>
</reference>